<dbReference type="AlphaFoldDB" id="A0A0E2BCH5"/>
<accession>A0A0E2BCH5</accession>
<dbReference type="Proteomes" id="UP000006329">
    <property type="component" value="Unassembled WGS sequence"/>
</dbReference>
<dbReference type="EMBL" id="AHON02000059">
    <property type="protein sequence ID" value="EKO32984.1"/>
    <property type="molecule type" value="Genomic_DNA"/>
</dbReference>
<gene>
    <name evidence="1" type="ORF">LEP1GSC179_3773</name>
</gene>
<keyword evidence="2" id="KW-1185">Reference proteome</keyword>
<reference evidence="1" key="1">
    <citation type="submission" date="2012-10" db="EMBL/GenBank/DDBJ databases">
        <authorList>
            <person name="Harkins D.M."/>
            <person name="Durkin A.S."/>
            <person name="Brinkac L.M."/>
            <person name="Haft D.H."/>
            <person name="Selengut J.D."/>
            <person name="Sanka R."/>
            <person name="DePew J."/>
            <person name="Purushe J."/>
            <person name="Matthias M.A."/>
            <person name="Vinetz J.M."/>
            <person name="Sutton G.G."/>
            <person name="Nierman W.C."/>
            <person name="Fouts D.E."/>
        </authorList>
    </citation>
    <scope>NUCLEOTIDE SEQUENCE [LARGE SCALE GENOMIC DNA]</scope>
    <source>
        <strain evidence="1">MOR084</strain>
    </source>
</reference>
<evidence type="ECO:0000313" key="2">
    <source>
        <dbReference type="Proteomes" id="UP000006329"/>
    </source>
</evidence>
<comment type="caution">
    <text evidence="1">The sequence shown here is derived from an EMBL/GenBank/DDBJ whole genome shotgun (WGS) entry which is preliminary data.</text>
</comment>
<protein>
    <submittedName>
        <fullName evidence="1">Uncharacterized protein</fullName>
    </submittedName>
</protein>
<organism evidence="1 2">
    <name type="scientific">Leptospira santarosai str. MOR084</name>
    <dbReference type="NCBI Taxonomy" id="1049984"/>
    <lineage>
        <taxon>Bacteria</taxon>
        <taxon>Pseudomonadati</taxon>
        <taxon>Spirochaetota</taxon>
        <taxon>Spirochaetia</taxon>
        <taxon>Leptospirales</taxon>
        <taxon>Leptospiraceae</taxon>
        <taxon>Leptospira</taxon>
    </lineage>
</organism>
<proteinExistence type="predicted"/>
<name>A0A0E2BCH5_9LEPT</name>
<sequence length="218" mass="26129">MLKSSRTSFYFLELRNLKVTDMTGTYEWNPMPHKIDVRCHQCLRNAIFEFAEIRRIEKKIDILYFKESDKFDYLQFVDSCGHKWHAAAYFIGLHGSNTAAISNLPVGYKPTDWEHSKYYVRLLDRYDHGSIVCSSCGYRSKHVLNWPDDAYYQIEIKNKKLWAFNFDSYAELIKYIESKDRNLNKYQWGFFLLHLPTEFLKSKVRSEVVKRLRKITNY</sequence>
<evidence type="ECO:0000313" key="1">
    <source>
        <dbReference type="EMBL" id="EKO32984.1"/>
    </source>
</evidence>